<dbReference type="Pfam" id="PF04085">
    <property type="entry name" value="MreC"/>
    <property type="match status" value="1"/>
</dbReference>
<dbReference type="InterPro" id="IPR007221">
    <property type="entry name" value="MreC"/>
</dbReference>
<comment type="similarity">
    <text evidence="1 5">Belongs to the MreC family.</text>
</comment>
<evidence type="ECO:0000256" key="1">
    <source>
        <dbReference type="ARBA" id="ARBA00009369"/>
    </source>
</evidence>
<sequence length="286" mass="31367">MKKFNSNKNIIIALIVVIVVVAVLSLTIAKRASQNKTNFLQSAVNDSVALVDKILMAPVHLVTDTATRVSELFQTYEENQQLKAKIDAYDQLLQKEKNNEREIEQLKSELELNATLTSYEKQVANVISRSPDTWQDLLVIDKGSKNGIEVNMAVMAKKGLIGRVIEVNQYTSKVELLSSKNETSNHFPVRISTKSGEIFGILKDYDQKQDLLIVEDLTGASNVDNGDVVQTSGLGGNSPADLMVGKVVNAKTDSFGLAKQLYVKPAADATDLSVVTVIKRSVEVTE</sequence>
<feature type="coiled-coil region" evidence="6">
    <location>
        <begin position="79"/>
        <end position="113"/>
    </location>
</feature>
<dbReference type="eggNOG" id="COG1792">
    <property type="taxonomic scope" value="Bacteria"/>
</dbReference>
<evidence type="ECO:0000313" key="8">
    <source>
        <dbReference type="EMBL" id="EOW87719.1"/>
    </source>
</evidence>
<dbReference type="AlphaFoldDB" id="S1P3P8"/>
<dbReference type="InterPro" id="IPR055342">
    <property type="entry name" value="MreC_beta-barrel_core"/>
</dbReference>
<dbReference type="NCBIfam" id="TIGR00219">
    <property type="entry name" value="mreC"/>
    <property type="match status" value="1"/>
</dbReference>
<dbReference type="PANTHER" id="PTHR34138:SF1">
    <property type="entry name" value="CELL SHAPE-DETERMINING PROTEIN MREC"/>
    <property type="match status" value="1"/>
</dbReference>
<evidence type="ECO:0000259" key="7">
    <source>
        <dbReference type="Pfam" id="PF04085"/>
    </source>
</evidence>
<comment type="function">
    <text evidence="5">Involved in formation and maintenance of cell shape.</text>
</comment>
<dbReference type="Gene3D" id="2.40.10.340">
    <property type="entry name" value="Rod shape-determining protein MreC, domain 1"/>
    <property type="match status" value="1"/>
</dbReference>
<keyword evidence="6" id="KW-0175">Coiled coil</keyword>
<dbReference type="RefSeq" id="WP_016184363.1">
    <property type="nucleotide sequence ID" value="NZ_JXKI01000043.1"/>
</dbReference>
<accession>S1P3P8</accession>
<name>S1P3P8_9ENTE</name>
<dbReference type="GO" id="GO:0005886">
    <property type="term" value="C:plasma membrane"/>
    <property type="evidence" value="ECO:0007669"/>
    <property type="project" value="TreeGrafter"/>
</dbReference>
<evidence type="ECO:0000256" key="4">
    <source>
        <dbReference type="ARBA" id="ARBA00032089"/>
    </source>
</evidence>
<dbReference type="PATRIC" id="fig|1121865.3.peg.2214"/>
<protein>
    <recommendedName>
        <fullName evidence="2 5">Cell shape-determining protein MreC</fullName>
    </recommendedName>
    <alternativeName>
        <fullName evidence="4 5">Cell shape protein MreC</fullName>
    </alternativeName>
</protein>
<dbReference type="PIRSF" id="PIRSF038471">
    <property type="entry name" value="MreC"/>
    <property type="match status" value="1"/>
</dbReference>
<evidence type="ECO:0000256" key="3">
    <source>
        <dbReference type="ARBA" id="ARBA00022960"/>
    </source>
</evidence>
<gene>
    <name evidence="8" type="ORF">I568_00005</name>
</gene>
<dbReference type="Gene3D" id="2.40.10.350">
    <property type="entry name" value="Rod shape-determining protein MreC, domain 2"/>
    <property type="match status" value="1"/>
</dbReference>
<evidence type="ECO:0000256" key="2">
    <source>
        <dbReference type="ARBA" id="ARBA00013855"/>
    </source>
</evidence>
<reference evidence="8 9" key="1">
    <citation type="submission" date="2013-03" db="EMBL/GenBank/DDBJ databases">
        <title>The Genome Sequence of Enterococcus columbae ATCC_51263 (PacBio/Illumina hybrid assembly).</title>
        <authorList>
            <consortium name="The Broad Institute Genomics Platform"/>
            <consortium name="The Broad Institute Genome Sequencing Center for Infectious Disease"/>
            <person name="Earl A."/>
            <person name="Russ C."/>
            <person name="Gilmore M."/>
            <person name="Surin D."/>
            <person name="Walker B."/>
            <person name="Young S."/>
            <person name="Zeng Q."/>
            <person name="Gargeya S."/>
            <person name="Fitzgerald M."/>
            <person name="Haas B."/>
            <person name="Abouelleil A."/>
            <person name="Allen A.W."/>
            <person name="Alvarado L."/>
            <person name="Arachchi H.M."/>
            <person name="Berlin A.M."/>
            <person name="Chapman S.B."/>
            <person name="Gainer-Dewar J."/>
            <person name="Goldberg J."/>
            <person name="Griggs A."/>
            <person name="Gujja S."/>
            <person name="Hansen M."/>
            <person name="Howarth C."/>
            <person name="Imamovic A."/>
            <person name="Ireland A."/>
            <person name="Larimer J."/>
            <person name="McCowan C."/>
            <person name="Murphy C."/>
            <person name="Pearson M."/>
            <person name="Poon T.W."/>
            <person name="Priest M."/>
            <person name="Roberts A."/>
            <person name="Saif S."/>
            <person name="Shea T."/>
            <person name="Sisk P."/>
            <person name="Sykes S."/>
            <person name="Wortman J."/>
            <person name="Nusbaum C."/>
            <person name="Birren B."/>
        </authorList>
    </citation>
    <scope>NUCLEOTIDE SEQUENCE [LARGE SCALE GENOMIC DNA]</scope>
    <source>
        <strain evidence="8 9">ATCC 51263</strain>
    </source>
</reference>
<keyword evidence="3 5" id="KW-0133">Cell shape</keyword>
<dbReference type="PANTHER" id="PTHR34138">
    <property type="entry name" value="CELL SHAPE-DETERMINING PROTEIN MREC"/>
    <property type="match status" value="1"/>
</dbReference>
<dbReference type="STRING" id="1121865.OMW_02270"/>
<dbReference type="OrthoDB" id="9792313at2"/>
<organism evidence="8 9">
    <name type="scientific">Enterococcus columbae DSM 7374 = ATCC 51263</name>
    <dbReference type="NCBI Taxonomy" id="1121865"/>
    <lineage>
        <taxon>Bacteria</taxon>
        <taxon>Bacillati</taxon>
        <taxon>Bacillota</taxon>
        <taxon>Bacilli</taxon>
        <taxon>Lactobacillales</taxon>
        <taxon>Enterococcaceae</taxon>
        <taxon>Enterococcus</taxon>
    </lineage>
</organism>
<proteinExistence type="inferred from homology"/>
<dbReference type="GO" id="GO:0008360">
    <property type="term" value="P:regulation of cell shape"/>
    <property type="evidence" value="ECO:0007669"/>
    <property type="project" value="UniProtKB-KW"/>
</dbReference>
<evidence type="ECO:0000256" key="5">
    <source>
        <dbReference type="PIRNR" id="PIRNR038471"/>
    </source>
</evidence>
<feature type="domain" description="Rod shape-determining protein MreC beta-barrel core" evidence="7">
    <location>
        <begin position="126"/>
        <end position="279"/>
    </location>
</feature>
<evidence type="ECO:0000313" key="9">
    <source>
        <dbReference type="Proteomes" id="UP000014113"/>
    </source>
</evidence>
<dbReference type="InterPro" id="IPR042177">
    <property type="entry name" value="Cell/Rod_1"/>
</dbReference>
<dbReference type="EMBL" id="ASWJ01000001">
    <property type="protein sequence ID" value="EOW87719.1"/>
    <property type="molecule type" value="Genomic_DNA"/>
</dbReference>
<keyword evidence="9" id="KW-1185">Reference proteome</keyword>
<evidence type="ECO:0000256" key="6">
    <source>
        <dbReference type="SAM" id="Coils"/>
    </source>
</evidence>
<dbReference type="Proteomes" id="UP000014113">
    <property type="component" value="Unassembled WGS sequence"/>
</dbReference>
<dbReference type="InterPro" id="IPR042175">
    <property type="entry name" value="Cell/Rod_MreC_2"/>
</dbReference>
<comment type="caution">
    <text evidence="8">The sequence shown here is derived from an EMBL/GenBank/DDBJ whole genome shotgun (WGS) entry which is preliminary data.</text>
</comment>